<feature type="domain" description="Cyclic nucleotide-binding" evidence="4">
    <location>
        <begin position="33"/>
        <end position="81"/>
    </location>
</feature>
<evidence type="ECO:0000256" key="3">
    <source>
        <dbReference type="ARBA" id="ARBA00023163"/>
    </source>
</evidence>
<dbReference type="InterPro" id="IPR036390">
    <property type="entry name" value="WH_DNA-bd_sf"/>
</dbReference>
<dbReference type="InterPro" id="IPR012318">
    <property type="entry name" value="HTH_CRP"/>
</dbReference>
<dbReference type="PANTHER" id="PTHR24567:SF75">
    <property type="entry name" value="FUMARATE AND NITRATE REDUCTION REGULATORY PROTEIN"/>
    <property type="match status" value="1"/>
</dbReference>
<feature type="domain" description="HTH crp-type" evidence="5">
    <location>
        <begin position="136"/>
        <end position="206"/>
    </location>
</feature>
<accession>A0A927FQK2</accession>
<dbReference type="SMART" id="SM00100">
    <property type="entry name" value="cNMP"/>
    <property type="match status" value="1"/>
</dbReference>
<protein>
    <submittedName>
        <fullName evidence="6">Helix-turn-helix domain-containing protein</fullName>
    </submittedName>
</protein>
<evidence type="ECO:0000313" key="7">
    <source>
        <dbReference type="Proteomes" id="UP000654108"/>
    </source>
</evidence>
<reference evidence="6" key="1">
    <citation type="submission" date="2020-09" db="EMBL/GenBank/DDBJ databases">
        <title>Genome seq and assembly of Devosia sp.</title>
        <authorList>
            <person name="Chhetri G."/>
        </authorList>
    </citation>
    <scope>NUCLEOTIDE SEQUENCE</scope>
    <source>
        <strain evidence="6">PTR5</strain>
    </source>
</reference>
<dbReference type="CDD" id="cd00038">
    <property type="entry name" value="CAP_ED"/>
    <property type="match status" value="1"/>
</dbReference>
<dbReference type="PRINTS" id="PR00034">
    <property type="entry name" value="HTHCRP"/>
</dbReference>
<keyword evidence="7" id="KW-1185">Reference proteome</keyword>
<dbReference type="AlphaFoldDB" id="A0A927FQK2"/>
<keyword evidence="2" id="KW-0238">DNA-binding</keyword>
<dbReference type="Gene3D" id="2.60.120.10">
    <property type="entry name" value="Jelly Rolls"/>
    <property type="match status" value="1"/>
</dbReference>
<evidence type="ECO:0000259" key="4">
    <source>
        <dbReference type="PROSITE" id="PS50042"/>
    </source>
</evidence>
<dbReference type="RefSeq" id="WP_191772515.1">
    <property type="nucleotide sequence ID" value="NZ_JACYFU010000001.1"/>
</dbReference>
<dbReference type="Pfam" id="PF00027">
    <property type="entry name" value="cNMP_binding"/>
    <property type="match status" value="1"/>
</dbReference>
<dbReference type="InterPro" id="IPR014710">
    <property type="entry name" value="RmlC-like_jellyroll"/>
</dbReference>
<dbReference type="GO" id="GO:0003700">
    <property type="term" value="F:DNA-binding transcription factor activity"/>
    <property type="evidence" value="ECO:0007669"/>
    <property type="project" value="TreeGrafter"/>
</dbReference>
<proteinExistence type="predicted"/>
<dbReference type="EMBL" id="JACYFU010000001">
    <property type="protein sequence ID" value="MBD8064420.1"/>
    <property type="molecule type" value="Genomic_DNA"/>
</dbReference>
<dbReference type="SUPFAM" id="SSF51206">
    <property type="entry name" value="cAMP-binding domain-like"/>
    <property type="match status" value="1"/>
</dbReference>
<evidence type="ECO:0000256" key="1">
    <source>
        <dbReference type="ARBA" id="ARBA00023015"/>
    </source>
</evidence>
<evidence type="ECO:0000256" key="2">
    <source>
        <dbReference type="ARBA" id="ARBA00023125"/>
    </source>
</evidence>
<dbReference type="PROSITE" id="PS50042">
    <property type="entry name" value="CNMP_BINDING_3"/>
    <property type="match status" value="1"/>
</dbReference>
<dbReference type="InterPro" id="IPR050397">
    <property type="entry name" value="Env_Response_Regulators"/>
</dbReference>
<sequence length="214" mass="23742">MTFQVDTHRMGVNIASPAGASLAGLTHVALSVYQANSEVYGQGEPAGSLYIVEFGCVRVGRFTSDGRRYVVGFCFAGDVFGWESDVVHDFFAEAVEISGIRAVRPGRANDAPAKLLPLMLKSLRRFEQHLIVLRGTRVDERLAAFLCQLSERQDGESLVQLPMPRSDIGDYLGVSLETVSRILRRFKDRGIIRTPDTHSVEILDWQRLQNLCSA</sequence>
<keyword evidence="3" id="KW-0804">Transcription</keyword>
<dbReference type="InterPro" id="IPR036388">
    <property type="entry name" value="WH-like_DNA-bd_sf"/>
</dbReference>
<dbReference type="PROSITE" id="PS51063">
    <property type="entry name" value="HTH_CRP_2"/>
    <property type="match status" value="1"/>
</dbReference>
<dbReference type="CDD" id="cd00092">
    <property type="entry name" value="HTH_CRP"/>
    <property type="match status" value="1"/>
</dbReference>
<dbReference type="GO" id="GO:0005829">
    <property type="term" value="C:cytosol"/>
    <property type="evidence" value="ECO:0007669"/>
    <property type="project" value="TreeGrafter"/>
</dbReference>
<dbReference type="InterPro" id="IPR018490">
    <property type="entry name" value="cNMP-bd_dom_sf"/>
</dbReference>
<evidence type="ECO:0000259" key="5">
    <source>
        <dbReference type="PROSITE" id="PS51063"/>
    </source>
</evidence>
<dbReference type="GO" id="GO:0003677">
    <property type="term" value="F:DNA binding"/>
    <property type="evidence" value="ECO:0007669"/>
    <property type="project" value="UniProtKB-KW"/>
</dbReference>
<dbReference type="SMART" id="SM00419">
    <property type="entry name" value="HTH_CRP"/>
    <property type="match status" value="1"/>
</dbReference>
<dbReference type="PANTHER" id="PTHR24567">
    <property type="entry name" value="CRP FAMILY TRANSCRIPTIONAL REGULATORY PROTEIN"/>
    <property type="match status" value="1"/>
</dbReference>
<dbReference type="Pfam" id="PF13545">
    <property type="entry name" value="HTH_Crp_2"/>
    <property type="match status" value="1"/>
</dbReference>
<dbReference type="Gene3D" id="1.10.10.10">
    <property type="entry name" value="Winged helix-like DNA-binding domain superfamily/Winged helix DNA-binding domain"/>
    <property type="match status" value="1"/>
</dbReference>
<gene>
    <name evidence="6" type="ORF">IC608_02880</name>
</gene>
<comment type="caution">
    <text evidence="6">The sequence shown here is derived from an EMBL/GenBank/DDBJ whole genome shotgun (WGS) entry which is preliminary data.</text>
</comment>
<dbReference type="InterPro" id="IPR000595">
    <property type="entry name" value="cNMP-bd_dom"/>
</dbReference>
<keyword evidence="1" id="KW-0805">Transcription regulation</keyword>
<name>A0A927FQK2_9HYPH</name>
<organism evidence="6 7">
    <name type="scientific">Devosia oryzisoli</name>
    <dbReference type="NCBI Taxonomy" id="2774138"/>
    <lineage>
        <taxon>Bacteria</taxon>
        <taxon>Pseudomonadati</taxon>
        <taxon>Pseudomonadota</taxon>
        <taxon>Alphaproteobacteria</taxon>
        <taxon>Hyphomicrobiales</taxon>
        <taxon>Devosiaceae</taxon>
        <taxon>Devosia</taxon>
    </lineage>
</organism>
<evidence type="ECO:0000313" key="6">
    <source>
        <dbReference type="EMBL" id="MBD8064420.1"/>
    </source>
</evidence>
<dbReference type="SUPFAM" id="SSF46785">
    <property type="entry name" value="Winged helix' DNA-binding domain"/>
    <property type="match status" value="1"/>
</dbReference>
<dbReference type="Proteomes" id="UP000654108">
    <property type="component" value="Unassembled WGS sequence"/>
</dbReference>